<protein>
    <recommendedName>
        <fullName evidence="1">Bacteriophage T5 Orf172 DNA-binding domain-containing protein</fullName>
    </recommendedName>
</protein>
<dbReference type="EMBL" id="CP018228">
    <property type="protein sequence ID" value="API53628.1"/>
    <property type="molecule type" value="Genomic_DNA"/>
</dbReference>
<dbReference type="Pfam" id="PF10544">
    <property type="entry name" value="T5orf172"/>
    <property type="match status" value="1"/>
</dbReference>
<proteinExistence type="predicted"/>
<evidence type="ECO:0000313" key="2">
    <source>
        <dbReference type="EMBL" id="API53628.1"/>
    </source>
</evidence>
<sequence>MAQFSMEIMRLTGSVLRGNQQDARLRVVFDNETESNLLMSSLVRRLYEDKDARRIGLTSAGPLFQGARTGYVYVLRSRSNRHEAQGLLKVGTTAGTVEDRIARAETQGAFLFAPVEIIETYALTGYSAKQAEQLLHIALRPFHVALKVIGPDGRSFNATEWFRTDTDTIASAVRRCFPERNSRD</sequence>
<evidence type="ECO:0000313" key="3">
    <source>
        <dbReference type="Proteomes" id="UP000183050"/>
    </source>
</evidence>
<dbReference type="AlphaFoldDB" id="A0A1L3ZDG9"/>
<name>A0A1L3ZDG9_RHILE</name>
<reference evidence="2 3" key="1">
    <citation type="submission" date="2016-11" db="EMBL/GenBank/DDBJ databases">
        <title>Rhizobium leguminosarum bv. viciae strain Vaf12 isolated from Vavilovia formosa root nodules from Russia, Dagestan.</title>
        <authorList>
            <person name="Kimeklis A."/>
        </authorList>
    </citation>
    <scope>NUCLEOTIDE SEQUENCE [LARGE SCALE GENOMIC DNA]</scope>
    <source>
        <strain evidence="2 3">Vaf-108</strain>
    </source>
</reference>
<dbReference type="SMART" id="SM00974">
    <property type="entry name" value="T5orf172"/>
    <property type="match status" value="1"/>
</dbReference>
<gene>
    <name evidence="2" type="ORF">BMW22_20245</name>
</gene>
<organism evidence="2 3">
    <name type="scientific">Rhizobium leguminosarum</name>
    <dbReference type="NCBI Taxonomy" id="384"/>
    <lineage>
        <taxon>Bacteria</taxon>
        <taxon>Pseudomonadati</taxon>
        <taxon>Pseudomonadota</taxon>
        <taxon>Alphaproteobacteria</taxon>
        <taxon>Hyphomicrobiales</taxon>
        <taxon>Rhizobiaceae</taxon>
        <taxon>Rhizobium/Agrobacterium group</taxon>
        <taxon>Rhizobium</taxon>
    </lineage>
</organism>
<dbReference type="InterPro" id="IPR018306">
    <property type="entry name" value="Phage_T5_Orf172_DNA-bd"/>
</dbReference>
<accession>A0A1L3ZDG9</accession>
<evidence type="ECO:0000259" key="1">
    <source>
        <dbReference type="SMART" id="SM00974"/>
    </source>
</evidence>
<feature type="domain" description="Bacteriophage T5 Orf172 DNA-binding" evidence="1">
    <location>
        <begin position="82"/>
        <end position="176"/>
    </location>
</feature>
<dbReference type="Proteomes" id="UP000183050">
    <property type="component" value="Chromosome"/>
</dbReference>
<dbReference type="RefSeq" id="WP_072639910.1">
    <property type="nucleotide sequence ID" value="NZ_CP018228.1"/>
</dbReference>